<evidence type="ECO:0008006" key="4">
    <source>
        <dbReference type="Google" id="ProtNLM"/>
    </source>
</evidence>
<dbReference type="Proteomes" id="UP000192932">
    <property type="component" value="Plasmid unnamed7"/>
</dbReference>
<name>A0A1W6AJR5_BACMY</name>
<protein>
    <recommendedName>
        <fullName evidence="4">Phage protein</fullName>
    </recommendedName>
</protein>
<gene>
    <name evidence="2" type="ORF">B7492_34095</name>
</gene>
<geneLocation type="plasmid" evidence="2 3">
    <name>unnamed7</name>
</geneLocation>
<feature type="region of interest" description="Disordered" evidence="1">
    <location>
        <begin position="69"/>
        <end position="92"/>
    </location>
</feature>
<reference evidence="2 3" key="1">
    <citation type="submission" date="2017-04" db="EMBL/GenBank/DDBJ databases">
        <title>The Characteristic of a Fine Plant Growth-Promoting Rhizobacteria Bacillus mycoides Gnyt1 and its Whole Genome Sequencing Analysis.</title>
        <authorList>
            <person name="Li J.H."/>
            <person name="Yao T."/>
        </authorList>
    </citation>
    <scope>NUCLEOTIDE SEQUENCE [LARGE SCALE GENOMIC DNA]</scope>
    <source>
        <strain evidence="2 3">Gnyt1</strain>
        <plasmid evidence="3">Plasmid unnamed7</plasmid>
    </source>
</reference>
<sequence>MSNVVKVKRLNKTLNIDEARLDSYLLDGYDQIDEAGEIITRATGGRNVSLAEFNGVLVEKDALVAENEKLKSENSKLKAENSKLKKSEPAEK</sequence>
<organism evidence="2 3">
    <name type="scientific">Bacillus mycoides</name>
    <dbReference type="NCBI Taxonomy" id="1405"/>
    <lineage>
        <taxon>Bacteria</taxon>
        <taxon>Bacillati</taxon>
        <taxon>Bacillota</taxon>
        <taxon>Bacilli</taxon>
        <taxon>Bacillales</taxon>
        <taxon>Bacillaceae</taxon>
        <taxon>Bacillus</taxon>
        <taxon>Bacillus cereus group</taxon>
    </lineage>
</organism>
<dbReference type="EMBL" id="CP020750">
    <property type="protein sequence ID" value="ARJ26064.1"/>
    <property type="molecule type" value="Genomic_DNA"/>
</dbReference>
<evidence type="ECO:0000313" key="3">
    <source>
        <dbReference type="Proteomes" id="UP000192932"/>
    </source>
</evidence>
<evidence type="ECO:0000313" key="2">
    <source>
        <dbReference type="EMBL" id="ARJ26064.1"/>
    </source>
</evidence>
<evidence type="ECO:0000256" key="1">
    <source>
        <dbReference type="SAM" id="MobiDB-lite"/>
    </source>
</evidence>
<keyword evidence="2" id="KW-0614">Plasmid</keyword>
<accession>A0A1W6AJR5</accession>
<proteinExistence type="predicted"/>
<dbReference type="RefSeq" id="WP_085313732.1">
    <property type="nucleotide sequence ID" value="NZ_CP020750.1"/>
</dbReference>
<dbReference type="AlphaFoldDB" id="A0A1W6AJR5"/>